<evidence type="ECO:0000313" key="2">
    <source>
        <dbReference type="Proteomes" id="UP000694548"/>
    </source>
</evidence>
<dbReference type="AlphaFoldDB" id="A0A8C6PJK5"/>
<keyword evidence="2" id="KW-1185">Reference proteome</keyword>
<dbReference type="Ensembl" id="ENSNFUT00015046960.1">
    <property type="protein sequence ID" value="ENSNFUP00015045005.1"/>
    <property type="gene ID" value="ENSNFUG00015021385.1"/>
</dbReference>
<reference evidence="1" key="2">
    <citation type="submission" date="2025-09" db="UniProtKB">
        <authorList>
            <consortium name="Ensembl"/>
        </authorList>
    </citation>
    <scope>IDENTIFICATION</scope>
</reference>
<dbReference type="PANTHER" id="PTHR31751:SF42">
    <property type="entry name" value="PROTEIN CBG10204"/>
    <property type="match status" value="1"/>
</dbReference>
<name>A0A8C6PJK5_NOTFU</name>
<sequence length="332" mass="37136">MMLSGDCRSDSLGHCSKYGSYTIIEERLNKVIDVQLVQSSEVPNSSWCELERLKRSIRPFSDNDMSVDVLVTDRNRQVAKWVREQLGPQGTRHFYDVWHCGKGNILIQSGCEDLVLWRQSIVNHLWTAASTPDANPHLMEAKWKSLVNHAQDIHKHGTQGFPSCLHPPLVGQDRNKQWLVPGSGAAVKLEQVACQPMFVKDVRQLSPQHQTHSVEAFHSLILKFAPKHTGFSYLGMYTKLLLAALHYNSNGNRDMARTKAGVDRYAARYPRFKKGGWSVQPVKDKLTYGKSPVTAPVPPLLLPAGSSPEREPHLAAAAVLRLPISNQPSPRA</sequence>
<accession>A0A8C6PJK5</accession>
<organism evidence="1 2">
    <name type="scientific">Nothobranchius furzeri</name>
    <name type="common">Turquoise killifish</name>
    <dbReference type="NCBI Taxonomy" id="105023"/>
    <lineage>
        <taxon>Eukaryota</taxon>
        <taxon>Metazoa</taxon>
        <taxon>Chordata</taxon>
        <taxon>Craniata</taxon>
        <taxon>Vertebrata</taxon>
        <taxon>Euteleostomi</taxon>
        <taxon>Actinopterygii</taxon>
        <taxon>Neopterygii</taxon>
        <taxon>Teleostei</taxon>
        <taxon>Neoteleostei</taxon>
        <taxon>Acanthomorphata</taxon>
        <taxon>Ovalentaria</taxon>
        <taxon>Atherinomorphae</taxon>
        <taxon>Cyprinodontiformes</taxon>
        <taxon>Nothobranchiidae</taxon>
        <taxon>Nothobranchius</taxon>
    </lineage>
</organism>
<reference evidence="1" key="1">
    <citation type="submission" date="2025-08" db="UniProtKB">
        <authorList>
            <consortium name="Ensembl"/>
        </authorList>
    </citation>
    <scope>IDENTIFICATION</scope>
</reference>
<proteinExistence type="predicted"/>
<evidence type="ECO:0000313" key="1">
    <source>
        <dbReference type="Ensembl" id="ENSNFUP00015045005.1"/>
    </source>
</evidence>
<dbReference type="Proteomes" id="UP000694548">
    <property type="component" value="Unassembled WGS sequence"/>
</dbReference>
<protein>
    <submittedName>
        <fullName evidence="1">Uncharacterized protein</fullName>
    </submittedName>
</protein>
<dbReference type="GeneTree" id="ENSGT00940000163969"/>
<dbReference type="PANTHER" id="PTHR31751">
    <property type="entry name" value="SI:CH211-108C17.2-RELATED-RELATED"/>
    <property type="match status" value="1"/>
</dbReference>